<dbReference type="OrthoDB" id="4170987at2"/>
<dbReference type="PANTHER" id="PTHR35526">
    <property type="entry name" value="ANTI-SIGMA-F FACTOR RSBW-RELATED"/>
    <property type="match status" value="1"/>
</dbReference>
<sequence length="149" mass="15629">MPAANSESNQPGWYLVPTSPGFRLHLCVTAAAIAAVRRQVEDALREIAHPDTIAIVQLLMTELLTNALDACGSDAPVVVVLHASTTYIDLDVHDPDSSSLPAADTGMPDEWAVSGRGLPLVEALSTPPVRAEVTSLGKQIGCRIPNPAA</sequence>
<evidence type="ECO:0000313" key="4">
    <source>
        <dbReference type="Proteomes" id="UP000183015"/>
    </source>
</evidence>
<dbReference type="STRING" id="235985.SAMN05414137_1695"/>
<dbReference type="eggNOG" id="COG2172">
    <property type="taxonomic scope" value="Bacteria"/>
</dbReference>
<evidence type="ECO:0000256" key="1">
    <source>
        <dbReference type="ARBA" id="ARBA00022527"/>
    </source>
</evidence>
<dbReference type="EMBL" id="FOAZ01000069">
    <property type="protein sequence ID" value="SEM83281.1"/>
    <property type="molecule type" value="Genomic_DNA"/>
</dbReference>
<dbReference type="CDD" id="cd16936">
    <property type="entry name" value="HATPase_RsbW-like"/>
    <property type="match status" value="1"/>
</dbReference>
<dbReference type="SUPFAM" id="SSF55874">
    <property type="entry name" value="ATPase domain of HSP90 chaperone/DNA topoisomerase II/histidine kinase"/>
    <property type="match status" value="1"/>
</dbReference>
<protein>
    <recommendedName>
        <fullName evidence="2">Histidine kinase/HSP90-like ATPase domain-containing protein</fullName>
    </recommendedName>
</protein>
<evidence type="ECO:0000259" key="2">
    <source>
        <dbReference type="Pfam" id="PF13581"/>
    </source>
</evidence>
<dbReference type="InterPro" id="IPR050267">
    <property type="entry name" value="Anti-sigma-factor_SerPK"/>
</dbReference>
<dbReference type="InterPro" id="IPR003594">
    <property type="entry name" value="HATPase_dom"/>
</dbReference>
<evidence type="ECO:0000313" key="3">
    <source>
        <dbReference type="EMBL" id="SEM83281.1"/>
    </source>
</evidence>
<dbReference type="AlphaFoldDB" id="A0A1H8BK65"/>
<accession>A0A1H8BK65</accession>
<dbReference type="InterPro" id="IPR036890">
    <property type="entry name" value="HATPase_C_sf"/>
</dbReference>
<reference evidence="4" key="1">
    <citation type="submission" date="2016-10" db="EMBL/GenBank/DDBJ databases">
        <authorList>
            <person name="Varghese N."/>
        </authorList>
    </citation>
    <scope>NUCLEOTIDE SEQUENCE [LARGE SCALE GENOMIC DNA]</scope>
    <source>
        <strain evidence="4">DSM 45096 / BCRC 16803 / CGMCC 4.1857 / CIP 109030 / JCM 12277 / KCTC 19219 / NBRC 100920 / 33214</strain>
    </source>
</reference>
<dbReference type="Proteomes" id="UP000183015">
    <property type="component" value="Unassembled WGS sequence"/>
</dbReference>
<dbReference type="Gene3D" id="3.30.565.10">
    <property type="entry name" value="Histidine kinase-like ATPase, C-terminal domain"/>
    <property type="match status" value="1"/>
</dbReference>
<keyword evidence="1" id="KW-0723">Serine/threonine-protein kinase</keyword>
<proteinExistence type="predicted"/>
<feature type="domain" description="Histidine kinase/HSP90-like ATPase" evidence="2">
    <location>
        <begin position="30"/>
        <end position="125"/>
    </location>
</feature>
<dbReference type="GO" id="GO:0004674">
    <property type="term" value="F:protein serine/threonine kinase activity"/>
    <property type="evidence" value="ECO:0007669"/>
    <property type="project" value="UniProtKB-KW"/>
</dbReference>
<keyword evidence="1" id="KW-0808">Transferase</keyword>
<dbReference type="RefSeq" id="WP_042449435.1">
    <property type="nucleotide sequence ID" value="NZ_BBPN01000016.1"/>
</dbReference>
<keyword evidence="1" id="KW-0418">Kinase</keyword>
<dbReference type="Pfam" id="PF13581">
    <property type="entry name" value="HATPase_c_2"/>
    <property type="match status" value="1"/>
</dbReference>
<dbReference type="PANTHER" id="PTHR35526:SF3">
    <property type="entry name" value="ANTI-SIGMA-F FACTOR RSBW"/>
    <property type="match status" value="1"/>
</dbReference>
<organism evidence="3 4">
    <name type="scientific">Streptacidiphilus jiangxiensis</name>
    <dbReference type="NCBI Taxonomy" id="235985"/>
    <lineage>
        <taxon>Bacteria</taxon>
        <taxon>Bacillati</taxon>
        <taxon>Actinomycetota</taxon>
        <taxon>Actinomycetes</taxon>
        <taxon>Kitasatosporales</taxon>
        <taxon>Streptomycetaceae</taxon>
        <taxon>Streptacidiphilus</taxon>
    </lineage>
</organism>
<name>A0A1H8BK65_STRJI</name>
<gene>
    <name evidence="3" type="ORF">SAMN05414137_1695</name>
</gene>
<keyword evidence="4" id="KW-1185">Reference proteome</keyword>